<proteinExistence type="predicted"/>
<protein>
    <submittedName>
        <fullName evidence="3">Pimeloyl-ACP methyl ester carboxylesterase</fullName>
    </submittedName>
</protein>
<dbReference type="PANTHER" id="PTHR43194">
    <property type="entry name" value="HYDROLASE ALPHA/BETA FOLD FAMILY"/>
    <property type="match status" value="1"/>
</dbReference>
<comment type="caution">
    <text evidence="3">The sequence shown here is derived from an EMBL/GenBank/DDBJ whole genome shotgun (WGS) entry which is preliminary data.</text>
</comment>
<feature type="region of interest" description="Disordered" evidence="1">
    <location>
        <begin position="1"/>
        <end position="39"/>
    </location>
</feature>
<dbReference type="AlphaFoldDB" id="A0A543FBY8"/>
<feature type="domain" description="AB hydrolase-1" evidence="2">
    <location>
        <begin position="57"/>
        <end position="295"/>
    </location>
</feature>
<dbReference type="InterPro" id="IPR050228">
    <property type="entry name" value="Carboxylesterase_BioH"/>
</dbReference>
<dbReference type="SUPFAM" id="SSF53474">
    <property type="entry name" value="alpha/beta-Hydrolases"/>
    <property type="match status" value="1"/>
</dbReference>
<name>A0A543FBY8_9NOCA</name>
<sequence length="316" mass="33449">MSNANNLVEPTPRSQTQSVDSSAHGRSGGGGTPTRLRLRGSGGLELAADQFGPVDGPLVVFLHGGGQTRHSWKQTGAKLAAAGMRVVTLDARGHGDSQWSPDRDYTRETMVADLTLVLEQLDAASAPGGGAVVVGASMGGITGLLTTATPGGASIRALVLVDIVTRPEPEGVARVIDFLSKHRDGFDTLDQVADAVAEYLPHRPRPANTDGLRRNLRQRDGRWYWHWDPDMLRDRVEDPSAMIEQMEAAASALRIPVLLVRGMQSDVVSAEGAAAFQALVPHAEIVEIGGAAHTAAGDDNDSFTDAVAKFVVENLK</sequence>
<gene>
    <name evidence="3" type="ORF">FB390_2997</name>
</gene>
<dbReference type="Pfam" id="PF00561">
    <property type="entry name" value="Abhydrolase_1"/>
    <property type="match status" value="1"/>
</dbReference>
<dbReference type="GO" id="GO:0003824">
    <property type="term" value="F:catalytic activity"/>
    <property type="evidence" value="ECO:0007669"/>
    <property type="project" value="UniProtKB-ARBA"/>
</dbReference>
<dbReference type="PANTHER" id="PTHR43194:SF2">
    <property type="entry name" value="PEROXISOMAL MEMBRANE PROTEIN LPX1"/>
    <property type="match status" value="1"/>
</dbReference>
<dbReference type="Gene3D" id="3.40.50.1820">
    <property type="entry name" value="alpha/beta hydrolase"/>
    <property type="match status" value="1"/>
</dbReference>
<dbReference type="InterPro" id="IPR000073">
    <property type="entry name" value="AB_hydrolase_1"/>
</dbReference>
<keyword evidence="4" id="KW-1185">Reference proteome</keyword>
<evidence type="ECO:0000259" key="2">
    <source>
        <dbReference type="Pfam" id="PF00561"/>
    </source>
</evidence>
<dbReference type="InterPro" id="IPR029058">
    <property type="entry name" value="AB_hydrolase_fold"/>
</dbReference>
<accession>A0A543FBY8</accession>
<evidence type="ECO:0000256" key="1">
    <source>
        <dbReference type="SAM" id="MobiDB-lite"/>
    </source>
</evidence>
<dbReference type="PRINTS" id="PR00111">
    <property type="entry name" value="ABHYDROLASE"/>
</dbReference>
<dbReference type="Proteomes" id="UP000316331">
    <property type="component" value="Unassembled WGS sequence"/>
</dbReference>
<reference evidence="3 4" key="1">
    <citation type="submission" date="2019-06" db="EMBL/GenBank/DDBJ databases">
        <title>Sequencing the genomes of 1000 actinobacteria strains.</title>
        <authorList>
            <person name="Klenk H.-P."/>
        </authorList>
    </citation>
    <scope>NUCLEOTIDE SEQUENCE [LARGE SCALE GENOMIC DNA]</scope>
    <source>
        <strain evidence="3 4">DSM 103495</strain>
    </source>
</reference>
<organism evidence="3 4">
    <name type="scientific">Nocardia bhagyanarayanae</name>
    <dbReference type="NCBI Taxonomy" id="1215925"/>
    <lineage>
        <taxon>Bacteria</taxon>
        <taxon>Bacillati</taxon>
        <taxon>Actinomycetota</taxon>
        <taxon>Actinomycetes</taxon>
        <taxon>Mycobacteriales</taxon>
        <taxon>Nocardiaceae</taxon>
        <taxon>Nocardia</taxon>
    </lineage>
</organism>
<evidence type="ECO:0000313" key="4">
    <source>
        <dbReference type="Proteomes" id="UP000316331"/>
    </source>
</evidence>
<evidence type="ECO:0000313" key="3">
    <source>
        <dbReference type="EMBL" id="TQM31340.1"/>
    </source>
</evidence>
<dbReference type="EMBL" id="VFPG01000001">
    <property type="protein sequence ID" value="TQM31340.1"/>
    <property type="molecule type" value="Genomic_DNA"/>
</dbReference>
<feature type="compositionally biased region" description="Polar residues" evidence="1">
    <location>
        <begin position="1"/>
        <end position="21"/>
    </location>
</feature>